<dbReference type="InterPro" id="IPR007263">
    <property type="entry name" value="DCC1-like"/>
</dbReference>
<dbReference type="Pfam" id="PF04134">
    <property type="entry name" value="DCC1-like"/>
    <property type="match status" value="1"/>
</dbReference>
<sequence length="142" mass="15474">MPPDPPLLVFYDEECGYCRWSVAQLLRFDRDRRLRLHAIQSPLGDRLLASVPGDLRLESAHLIDSDGNLSSGGDAAAPIAAALPRLAFAAPLLRRLTLPVNATYTMIAANRERAGRLVGSSSRERADRAIAAHQAAFRSEAQ</sequence>
<organism evidence="2">
    <name type="scientific">freshwater metagenome</name>
    <dbReference type="NCBI Taxonomy" id="449393"/>
    <lineage>
        <taxon>unclassified sequences</taxon>
        <taxon>metagenomes</taxon>
        <taxon>ecological metagenomes</taxon>
    </lineage>
</organism>
<gene>
    <name evidence="1" type="ORF">UFOPK3522_00093</name>
    <name evidence="2" type="ORF">UFOPK4175_00187</name>
</gene>
<dbReference type="EMBL" id="CAESAO010000004">
    <property type="protein sequence ID" value="CAB4334679.1"/>
    <property type="molecule type" value="Genomic_DNA"/>
</dbReference>
<reference evidence="2" key="1">
    <citation type="submission" date="2020-05" db="EMBL/GenBank/DDBJ databases">
        <authorList>
            <person name="Chiriac C."/>
            <person name="Salcher M."/>
            <person name="Ghai R."/>
            <person name="Kavagutti S V."/>
        </authorList>
    </citation>
    <scope>NUCLEOTIDE SEQUENCE</scope>
</reference>
<dbReference type="GO" id="GO:0015035">
    <property type="term" value="F:protein-disulfide reductase activity"/>
    <property type="evidence" value="ECO:0007669"/>
    <property type="project" value="InterPro"/>
</dbReference>
<protein>
    <submittedName>
        <fullName evidence="2">Unannotated protein</fullName>
    </submittedName>
</protein>
<name>A0A6J7RM86_9ZZZZ</name>
<dbReference type="EMBL" id="CAFBPX010000018">
    <property type="protein sequence ID" value="CAB5029608.1"/>
    <property type="molecule type" value="Genomic_DNA"/>
</dbReference>
<accession>A0A6J7RM86</accession>
<proteinExistence type="predicted"/>
<evidence type="ECO:0000313" key="2">
    <source>
        <dbReference type="EMBL" id="CAB5029608.1"/>
    </source>
</evidence>
<evidence type="ECO:0000313" key="1">
    <source>
        <dbReference type="EMBL" id="CAB4334679.1"/>
    </source>
</evidence>
<dbReference type="AlphaFoldDB" id="A0A6J7RM86"/>